<dbReference type="Gene3D" id="3.40.30.120">
    <property type="match status" value="1"/>
</dbReference>
<dbReference type="InterPro" id="IPR002938">
    <property type="entry name" value="FAD-bd"/>
</dbReference>
<dbReference type="InterPro" id="IPR036188">
    <property type="entry name" value="FAD/NAD-bd_sf"/>
</dbReference>
<evidence type="ECO:0000259" key="4">
    <source>
        <dbReference type="Pfam" id="PF01494"/>
    </source>
</evidence>
<keyword evidence="2" id="KW-0285">Flavoprotein</keyword>
<dbReference type="PRINTS" id="PR00420">
    <property type="entry name" value="RNGMNOXGNASE"/>
</dbReference>
<reference evidence="5 6" key="1">
    <citation type="journal article" date="2019" name="ACS Chem. Biol.">
        <title>Identification and Mobilization of a Cryptic Antibiotic Biosynthesis Gene Locus from a Human-Pathogenic Nocardia Isolate.</title>
        <authorList>
            <person name="Herisse M."/>
            <person name="Ishida K."/>
            <person name="Porter J.L."/>
            <person name="Howden B."/>
            <person name="Hertweck C."/>
            <person name="Stinear T.P."/>
            <person name="Pidot S.J."/>
        </authorList>
    </citation>
    <scope>NUCLEOTIDE SEQUENCE [LARGE SCALE GENOMIC DNA]</scope>
    <source>
        <strain evidence="5 6">AUSMDU00012717</strain>
    </source>
</reference>
<organism evidence="5 6">
    <name type="scientific">Nocardia arthritidis</name>
    <dbReference type="NCBI Taxonomy" id="228602"/>
    <lineage>
        <taxon>Bacteria</taxon>
        <taxon>Bacillati</taxon>
        <taxon>Actinomycetota</taxon>
        <taxon>Actinomycetes</taxon>
        <taxon>Mycobacteriales</taxon>
        <taxon>Nocardiaceae</taxon>
        <taxon>Nocardia</taxon>
    </lineage>
</organism>
<dbReference type="EMBL" id="CP046172">
    <property type="protein sequence ID" value="QIS10054.1"/>
    <property type="molecule type" value="Genomic_DNA"/>
</dbReference>
<dbReference type="Pfam" id="PF21274">
    <property type="entry name" value="Rng_hyd_C"/>
    <property type="match status" value="1"/>
</dbReference>
<feature type="domain" description="FAD-binding" evidence="4">
    <location>
        <begin position="9"/>
        <end position="369"/>
    </location>
</feature>
<dbReference type="KEGG" id="nah:F5544_10795"/>
<evidence type="ECO:0000313" key="6">
    <source>
        <dbReference type="Proteomes" id="UP000503540"/>
    </source>
</evidence>
<dbReference type="GO" id="GO:0016709">
    <property type="term" value="F:oxidoreductase activity, acting on paired donors, with incorporation or reduction of molecular oxygen, NAD(P)H as one donor, and incorporation of one atom of oxygen"/>
    <property type="evidence" value="ECO:0007669"/>
    <property type="project" value="UniProtKB-ARBA"/>
</dbReference>
<gene>
    <name evidence="5" type="ORF">F5544_10795</name>
</gene>
<dbReference type="Proteomes" id="UP000503540">
    <property type="component" value="Chromosome"/>
</dbReference>
<comment type="cofactor">
    <cofactor evidence="1">
        <name>FAD</name>
        <dbReference type="ChEBI" id="CHEBI:57692"/>
    </cofactor>
</comment>
<accession>A0A6G9YA73</accession>
<keyword evidence="6" id="KW-1185">Reference proteome</keyword>
<dbReference type="Pfam" id="PF01494">
    <property type="entry name" value="FAD_binding_3"/>
    <property type="match status" value="1"/>
</dbReference>
<dbReference type="Gene3D" id="3.30.9.10">
    <property type="entry name" value="D-Amino Acid Oxidase, subunit A, domain 2"/>
    <property type="match status" value="1"/>
</dbReference>
<protein>
    <submittedName>
        <fullName evidence="5">NAD(P)-binding protein</fullName>
    </submittedName>
</protein>
<sequence>MRVQVYDEEVQVLIAGGGLVGLSLAVFLRDQGISTIVLERHPATSMQPRGRMLTSRSMELFHSIGLGQAIVEAPPSVFLEYGESARAETLVGAEDFRTARPPMDSVAEFSPHEPALIDQSTVVSLLRTRAEQCGADIRFGHRMAGFYQRGRGVDVVAEERAAGRRYRVRAEYLVAADGHRSPTRRSLGIEMLGPGTLQHIANIAFEADLTVALRGRRLALCYLRQPRSGTLLAILDRSDRWVLMVPYDPETSDVDREFDRAGCVDMIRAATGIADLEPALLMPFADEARLVHTWEMAAAVAERYRVGRVLLAGDAAHIMPPAGGFGGNTGIQDAHNLAWKIAAVLGGAADPGLLETYELERRPVARLTCEHTIQRLRGRTEAEGDSQLAANSPAIGLGYRYRSPAILAEDDDGPDVLHPRDLSGLPGTRAAHLELVRDGRQLSTIDLFGHRFVLLTGPEAVAWSAAGRRFAAESGIGLDVYRLGHDVHDSQRRWKQKYGVDDSGAVLIRPDGFVAWRAPSSAEQPERLLADVFRRLLTGVGDSDAT</sequence>
<dbReference type="Gene3D" id="3.50.50.60">
    <property type="entry name" value="FAD/NAD(P)-binding domain"/>
    <property type="match status" value="1"/>
</dbReference>
<dbReference type="GO" id="GO:0071949">
    <property type="term" value="F:FAD binding"/>
    <property type="evidence" value="ECO:0007669"/>
    <property type="project" value="InterPro"/>
</dbReference>
<proteinExistence type="predicted"/>
<dbReference type="PANTHER" id="PTHR43004">
    <property type="entry name" value="TRK SYSTEM POTASSIUM UPTAKE PROTEIN"/>
    <property type="match status" value="1"/>
</dbReference>
<name>A0A6G9YA73_9NOCA</name>
<dbReference type="PANTHER" id="PTHR43004:SF19">
    <property type="entry name" value="BINDING MONOOXYGENASE, PUTATIVE (JCVI)-RELATED"/>
    <property type="match status" value="1"/>
</dbReference>
<evidence type="ECO:0000256" key="2">
    <source>
        <dbReference type="ARBA" id="ARBA00022630"/>
    </source>
</evidence>
<dbReference type="InterPro" id="IPR050641">
    <property type="entry name" value="RIFMO-like"/>
</dbReference>
<evidence type="ECO:0000313" key="5">
    <source>
        <dbReference type="EMBL" id="QIS10054.1"/>
    </source>
</evidence>
<keyword evidence="3" id="KW-0274">FAD</keyword>
<evidence type="ECO:0000256" key="3">
    <source>
        <dbReference type="ARBA" id="ARBA00022827"/>
    </source>
</evidence>
<dbReference type="AlphaFoldDB" id="A0A6G9YA73"/>
<evidence type="ECO:0000256" key="1">
    <source>
        <dbReference type="ARBA" id="ARBA00001974"/>
    </source>
</evidence>
<dbReference type="SUPFAM" id="SSF51905">
    <property type="entry name" value="FAD/NAD(P)-binding domain"/>
    <property type="match status" value="1"/>
</dbReference>
<dbReference type="RefSeq" id="WP_167473086.1">
    <property type="nucleotide sequence ID" value="NZ_CP046172.1"/>
</dbReference>